<proteinExistence type="predicted"/>
<dbReference type="Proteomes" id="UP000626109">
    <property type="component" value="Unassembled WGS sequence"/>
</dbReference>
<dbReference type="EMBL" id="CAJNNW010037430">
    <property type="protein sequence ID" value="CAE8741735.1"/>
    <property type="molecule type" value="Genomic_DNA"/>
</dbReference>
<feature type="non-terminal residue" evidence="1">
    <location>
        <position position="1"/>
    </location>
</feature>
<accession>A0A813LXP2</accession>
<evidence type="ECO:0000313" key="1">
    <source>
        <dbReference type="EMBL" id="CAE8741735.1"/>
    </source>
</evidence>
<name>A0A813LXP2_POLGL</name>
<sequence>VDLGRALALADERQTRGMDQVCGLAECTDTSTFEHNGMHGTASDAWACFGKILACFVDKQELTEEMQNPEAYAKFIGIMEQPVAVLMYNLAVNGCWLECLVCTETKVYQLVYSNG</sequence>
<protein>
    <submittedName>
        <fullName evidence="1">Uncharacterized protein</fullName>
    </submittedName>
</protein>
<evidence type="ECO:0000313" key="2">
    <source>
        <dbReference type="Proteomes" id="UP000626109"/>
    </source>
</evidence>
<reference evidence="1" key="1">
    <citation type="submission" date="2021-02" db="EMBL/GenBank/DDBJ databases">
        <authorList>
            <person name="Dougan E. K."/>
            <person name="Rhodes N."/>
            <person name="Thang M."/>
            <person name="Chan C."/>
        </authorList>
    </citation>
    <scope>NUCLEOTIDE SEQUENCE</scope>
</reference>
<comment type="caution">
    <text evidence="1">The sequence shown here is derived from an EMBL/GenBank/DDBJ whole genome shotgun (WGS) entry which is preliminary data.</text>
</comment>
<organism evidence="1 2">
    <name type="scientific">Polarella glacialis</name>
    <name type="common">Dinoflagellate</name>
    <dbReference type="NCBI Taxonomy" id="89957"/>
    <lineage>
        <taxon>Eukaryota</taxon>
        <taxon>Sar</taxon>
        <taxon>Alveolata</taxon>
        <taxon>Dinophyceae</taxon>
        <taxon>Suessiales</taxon>
        <taxon>Suessiaceae</taxon>
        <taxon>Polarella</taxon>
    </lineage>
</organism>
<gene>
    <name evidence="1" type="ORF">PGLA2088_LOCUS50641</name>
</gene>
<dbReference type="AlphaFoldDB" id="A0A813LXP2"/>